<dbReference type="eggNOG" id="arCOG01075">
    <property type="taxonomic scope" value="Archaea"/>
</dbReference>
<dbReference type="Pfam" id="PF00293">
    <property type="entry name" value="NUDIX"/>
    <property type="match status" value="1"/>
</dbReference>
<dbReference type="PROSITE" id="PS00893">
    <property type="entry name" value="NUDIX_BOX"/>
    <property type="match status" value="1"/>
</dbReference>
<dbReference type="InterPro" id="IPR000847">
    <property type="entry name" value="LysR_HTH_N"/>
</dbReference>
<dbReference type="InterPro" id="IPR000086">
    <property type="entry name" value="NUDIX_hydrolase_dom"/>
</dbReference>
<reference evidence="1" key="1">
    <citation type="submission" date="2010-02" db="EMBL/GenBank/DDBJ databases">
        <title>Complete sequence of Aciduliprofundum boonei T469.</title>
        <authorList>
            <consortium name="US DOE Joint Genome Institute"/>
            <person name="Lucas S."/>
            <person name="Copeland A."/>
            <person name="Lapidus A."/>
            <person name="Cheng J.-F."/>
            <person name="Bruce D."/>
            <person name="Goodwin L."/>
            <person name="Pitluck S."/>
            <person name="Saunders E."/>
            <person name="Detter J.C."/>
            <person name="Han C."/>
            <person name="Tapia R."/>
            <person name="Land M."/>
            <person name="Hauser L."/>
            <person name="Kyrpides N."/>
            <person name="Mikhailova N."/>
            <person name="Flores G."/>
            <person name="Reysenbach A.-L."/>
            <person name="Woyke T."/>
        </authorList>
    </citation>
    <scope>NUCLEOTIDE SEQUENCE</scope>
    <source>
        <strain evidence="1">T469</strain>
    </source>
</reference>
<keyword evidence="1" id="KW-0378">Hydrolase</keyword>
<dbReference type="AlphaFoldDB" id="B5IH58"/>
<sequence length="236" mass="26919">MIVKYRFWFESPAGYVFGPGSYQILKEIEKTGSLRKAASNLGMSYRHAWGLIKEIEENLGVKIITSHRGGREGGESTITEEGIKLLREYEKYEKVFDYVIKHPYIKPSITVDGILVEDEKILLVKRGREPFKGMYALPGGFVEYGERTEDAIVREMEEETGLKTEIIGLVGVYSDPKRDPRDHTITVVYELRRLGGKLKGGDDATYATMFPLNALPELAFDHAKIIEDFKNMKFNR</sequence>
<dbReference type="Proteomes" id="UP000001400">
    <property type="component" value="Chromosome"/>
</dbReference>
<organism evidence="1 2">
    <name type="scientific">Aciduliprofundum boonei (strain DSM 19572 / T469)</name>
    <dbReference type="NCBI Taxonomy" id="439481"/>
    <lineage>
        <taxon>Archaea</taxon>
        <taxon>Methanobacteriati</taxon>
        <taxon>Thermoplasmatota</taxon>
        <taxon>DHVE2 group</taxon>
        <taxon>Candidatus Aciduliprofundum</taxon>
    </lineage>
</organism>
<protein>
    <submittedName>
        <fullName evidence="1">NUDIX hydrolase</fullName>
    </submittedName>
</protein>
<dbReference type="GO" id="GO:0003700">
    <property type="term" value="F:DNA-binding transcription factor activity"/>
    <property type="evidence" value="ECO:0007669"/>
    <property type="project" value="InterPro"/>
</dbReference>
<dbReference type="OrthoDB" id="40462at2157"/>
<dbReference type="CDD" id="cd18873">
    <property type="entry name" value="NUDIX_NadM_like"/>
    <property type="match status" value="1"/>
</dbReference>
<dbReference type="PANTHER" id="PTHR43736">
    <property type="entry name" value="ADP-RIBOSE PYROPHOSPHATASE"/>
    <property type="match status" value="1"/>
</dbReference>
<dbReference type="InterPro" id="IPR020084">
    <property type="entry name" value="NUDIX_hydrolase_CS"/>
</dbReference>
<dbReference type="EMBL" id="CP001941">
    <property type="protein sequence ID" value="ADD08895.1"/>
    <property type="molecule type" value="Genomic_DNA"/>
</dbReference>
<dbReference type="InterPro" id="IPR015797">
    <property type="entry name" value="NUDIX_hydrolase-like_dom_sf"/>
</dbReference>
<dbReference type="RefSeq" id="WP_008086504.1">
    <property type="nucleotide sequence ID" value="NC_013926.1"/>
</dbReference>
<dbReference type="InterPro" id="IPR036388">
    <property type="entry name" value="WH-like_DNA-bd_sf"/>
</dbReference>
<keyword evidence="2" id="KW-1185">Reference proteome</keyword>
<dbReference type="STRING" id="439481.Aboo_1086"/>
<dbReference type="PROSITE" id="PS51462">
    <property type="entry name" value="NUDIX"/>
    <property type="match status" value="1"/>
</dbReference>
<proteinExistence type="predicted"/>
<dbReference type="KEGG" id="abi:Aboo_1086"/>
<dbReference type="Pfam" id="PF00126">
    <property type="entry name" value="HTH_1"/>
    <property type="match status" value="1"/>
</dbReference>
<accession>B5IH58</accession>
<dbReference type="eggNOG" id="arCOG00223">
    <property type="taxonomic scope" value="Archaea"/>
</dbReference>
<name>B5IH58_ACIB4</name>
<dbReference type="GeneID" id="8828044"/>
<dbReference type="PANTHER" id="PTHR43736:SF1">
    <property type="entry name" value="DIHYDRONEOPTERIN TRIPHOSPHATE DIPHOSPHATASE"/>
    <property type="match status" value="1"/>
</dbReference>
<dbReference type="HOGENOM" id="CLU_1173319_0_0_2"/>
<dbReference type="SUPFAM" id="SSF46785">
    <property type="entry name" value="Winged helix' DNA-binding domain"/>
    <property type="match status" value="1"/>
</dbReference>
<gene>
    <name evidence="1" type="ordered locus">Aboo_1086</name>
</gene>
<evidence type="ECO:0000313" key="2">
    <source>
        <dbReference type="Proteomes" id="UP000001400"/>
    </source>
</evidence>
<evidence type="ECO:0000313" key="1">
    <source>
        <dbReference type="EMBL" id="ADD08895.1"/>
    </source>
</evidence>
<dbReference type="InterPro" id="IPR020476">
    <property type="entry name" value="Nudix_hydrolase"/>
</dbReference>
<dbReference type="Gene3D" id="3.90.79.10">
    <property type="entry name" value="Nucleoside Triphosphate Pyrophosphohydrolase"/>
    <property type="match status" value="1"/>
</dbReference>
<dbReference type="SUPFAM" id="SSF55811">
    <property type="entry name" value="Nudix"/>
    <property type="match status" value="1"/>
</dbReference>
<dbReference type="InterPro" id="IPR036390">
    <property type="entry name" value="WH_DNA-bd_sf"/>
</dbReference>
<dbReference type="PRINTS" id="PR00502">
    <property type="entry name" value="NUDIXFAMILY"/>
</dbReference>
<dbReference type="GO" id="GO:0016787">
    <property type="term" value="F:hydrolase activity"/>
    <property type="evidence" value="ECO:0007669"/>
    <property type="project" value="UniProtKB-KW"/>
</dbReference>
<dbReference type="Gene3D" id="1.10.10.10">
    <property type="entry name" value="Winged helix-like DNA-binding domain superfamily/Winged helix DNA-binding domain"/>
    <property type="match status" value="1"/>
</dbReference>